<proteinExistence type="predicted"/>
<comment type="caution">
    <text evidence="1">The sequence shown here is derived from an EMBL/GenBank/DDBJ whole genome shotgun (WGS) entry which is preliminary data.</text>
</comment>
<name>A0A168JK45_MUCCL</name>
<accession>A0A168JK45</accession>
<gene>
    <name evidence="1" type="ORF">MUCCIDRAFT_112736</name>
</gene>
<dbReference type="AlphaFoldDB" id="A0A168JK45"/>
<evidence type="ECO:0000313" key="1">
    <source>
        <dbReference type="EMBL" id="OAD01298.1"/>
    </source>
</evidence>
<keyword evidence="2" id="KW-1185">Reference proteome</keyword>
<dbReference type="Proteomes" id="UP000077051">
    <property type="component" value="Unassembled WGS sequence"/>
</dbReference>
<organism evidence="1 2">
    <name type="scientific">Mucor lusitanicus CBS 277.49</name>
    <dbReference type="NCBI Taxonomy" id="747725"/>
    <lineage>
        <taxon>Eukaryota</taxon>
        <taxon>Fungi</taxon>
        <taxon>Fungi incertae sedis</taxon>
        <taxon>Mucoromycota</taxon>
        <taxon>Mucoromycotina</taxon>
        <taxon>Mucoromycetes</taxon>
        <taxon>Mucorales</taxon>
        <taxon>Mucorineae</taxon>
        <taxon>Mucoraceae</taxon>
        <taxon>Mucor</taxon>
    </lineage>
</organism>
<protein>
    <submittedName>
        <fullName evidence="1">Uncharacterized protein</fullName>
    </submittedName>
</protein>
<dbReference type="EMBL" id="AMYB01000006">
    <property type="protein sequence ID" value="OAD01298.1"/>
    <property type="molecule type" value="Genomic_DNA"/>
</dbReference>
<evidence type="ECO:0000313" key="2">
    <source>
        <dbReference type="Proteomes" id="UP000077051"/>
    </source>
</evidence>
<sequence>MKSCSKQGIDLQGLQELKALAISTCQCIELPGKLYILLLKLQAKQAAVHGSSQRTCSAETQMPAFLPKNDSRTSPLLTIPSRSMLSALSAPHIGIDPSGITFKENKDILMRAFGARYHALLAQK</sequence>
<dbReference type="VEuPathDB" id="FungiDB:MUCCIDRAFT_112736"/>
<reference evidence="1 2" key="1">
    <citation type="submission" date="2015-06" db="EMBL/GenBank/DDBJ databases">
        <title>Expansion of signal transduction pathways in fungi by whole-genome duplication.</title>
        <authorList>
            <consortium name="DOE Joint Genome Institute"/>
            <person name="Corrochano L.M."/>
            <person name="Kuo A."/>
            <person name="Marcet-Houben M."/>
            <person name="Polaino S."/>
            <person name="Salamov A."/>
            <person name="Villalobos J.M."/>
            <person name="Alvarez M.I."/>
            <person name="Avalos J."/>
            <person name="Benito E.P."/>
            <person name="Benoit I."/>
            <person name="Burger G."/>
            <person name="Camino L.P."/>
            <person name="Canovas D."/>
            <person name="Cerda-Olmedo E."/>
            <person name="Cheng J.-F."/>
            <person name="Dominguez A."/>
            <person name="Elias M."/>
            <person name="Eslava A.P."/>
            <person name="Glaser F."/>
            <person name="Grimwood J."/>
            <person name="Gutierrez G."/>
            <person name="Heitman J."/>
            <person name="Henrissat B."/>
            <person name="Iturriaga E.A."/>
            <person name="Lang B.F."/>
            <person name="Lavin J.L."/>
            <person name="Lee S."/>
            <person name="Li W."/>
            <person name="Lindquist E."/>
            <person name="Lopez-Garcia S."/>
            <person name="Luque E.M."/>
            <person name="Marcos A.T."/>
            <person name="Martin J."/>
            <person name="Mccluskey K."/>
            <person name="Medina H.R."/>
            <person name="Miralles-Duran A."/>
            <person name="Miyazaki A."/>
            <person name="Munoz-Torres E."/>
            <person name="Oguiza J.A."/>
            <person name="Ohm R."/>
            <person name="Olmedo M."/>
            <person name="Orejas M."/>
            <person name="Ortiz-Castellanos L."/>
            <person name="Pisabarro A.G."/>
            <person name="Rodriguez-Romero J."/>
            <person name="Ruiz-Herrera J."/>
            <person name="Ruiz-Vazquez R."/>
            <person name="Sanz C."/>
            <person name="Schackwitz W."/>
            <person name="Schmutz J."/>
            <person name="Shahriari M."/>
            <person name="Shelest E."/>
            <person name="Silva-Franco F."/>
            <person name="Soanes D."/>
            <person name="Syed K."/>
            <person name="Tagua V.G."/>
            <person name="Talbot N.J."/>
            <person name="Thon M."/>
            <person name="De Vries R.P."/>
            <person name="Wiebenga A."/>
            <person name="Yadav J.S."/>
            <person name="Braun E.L."/>
            <person name="Baker S."/>
            <person name="Garre V."/>
            <person name="Horwitz B."/>
            <person name="Torres-Martinez S."/>
            <person name="Idnurm A."/>
            <person name="Herrera-Estrella A."/>
            <person name="Gabaldon T."/>
            <person name="Grigoriev I.V."/>
        </authorList>
    </citation>
    <scope>NUCLEOTIDE SEQUENCE [LARGE SCALE GENOMIC DNA]</scope>
    <source>
        <strain evidence="1 2">CBS 277.49</strain>
    </source>
</reference>